<keyword evidence="3" id="KW-1185">Reference proteome</keyword>
<dbReference type="SUPFAM" id="SSF52833">
    <property type="entry name" value="Thioredoxin-like"/>
    <property type="match status" value="1"/>
</dbReference>
<dbReference type="PANTHER" id="PTHR42852:SF13">
    <property type="entry name" value="PROTEIN DIPZ"/>
    <property type="match status" value="1"/>
</dbReference>
<name>A0A1B1Y4A9_9FLAO</name>
<dbReference type="STRING" id="1790137.AXE80_04560"/>
<dbReference type="Gene3D" id="3.40.30.10">
    <property type="entry name" value="Glutaredoxin"/>
    <property type="match status" value="1"/>
</dbReference>
<dbReference type="RefSeq" id="WP_068824867.1">
    <property type="nucleotide sequence ID" value="NZ_CP014224.1"/>
</dbReference>
<dbReference type="PROSITE" id="PS51352">
    <property type="entry name" value="THIOREDOXIN_2"/>
    <property type="match status" value="1"/>
</dbReference>
<organism evidence="2 3">
    <name type="scientific">Wenyingzhuangia fucanilytica</name>
    <dbReference type="NCBI Taxonomy" id="1790137"/>
    <lineage>
        <taxon>Bacteria</taxon>
        <taxon>Pseudomonadati</taxon>
        <taxon>Bacteroidota</taxon>
        <taxon>Flavobacteriia</taxon>
        <taxon>Flavobacteriales</taxon>
        <taxon>Flavobacteriaceae</taxon>
        <taxon>Wenyingzhuangia</taxon>
    </lineage>
</organism>
<dbReference type="Proteomes" id="UP000092967">
    <property type="component" value="Chromosome"/>
</dbReference>
<dbReference type="EMBL" id="CP014224">
    <property type="protein sequence ID" value="ANW95590.1"/>
    <property type="molecule type" value="Genomic_DNA"/>
</dbReference>
<dbReference type="InterPro" id="IPR036249">
    <property type="entry name" value="Thioredoxin-like_sf"/>
</dbReference>
<dbReference type="PANTHER" id="PTHR42852">
    <property type="entry name" value="THIOL:DISULFIDE INTERCHANGE PROTEIN DSBE"/>
    <property type="match status" value="1"/>
</dbReference>
<dbReference type="AlphaFoldDB" id="A0A1B1Y4A9"/>
<protein>
    <submittedName>
        <fullName evidence="2">Alkyl hydroperoxide reductase</fullName>
    </submittedName>
</protein>
<dbReference type="Pfam" id="PF13905">
    <property type="entry name" value="Thioredoxin_8"/>
    <property type="match status" value="1"/>
</dbReference>
<reference evidence="2 3" key="1">
    <citation type="submission" date="2016-02" db="EMBL/GenBank/DDBJ databases">
        <authorList>
            <person name="Wen L."/>
            <person name="He K."/>
            <person name="Yang H."/>
        </authorList>
    </citation>
    <scope>NUCLEOTIDE SEQUENCE [LARGE SCALE GENOMIC DNA]</scope>
    <source>
        <strain evidence="2 3">CZ1127</strain>
    </source>
</reference>
<dbReference type="InterPro" id="IPR013766">
    <property type="entry name" value="Thioredoxin_domain"/>
</dbReference>
<dbReference type="InterPro" id="IPR012336">
    <property type="entry name" value="Thioredoxin-like_fold"/>
</dbReference>
<feature type="domain" description="Thioredoxin" evidence="1">
    <location>
        <begin position="25"/>
        <end position="162"/>
    </location>
</feature>
<accession>A0A1B1Y4A9</accession>
<dbReference type="CDD" id="cd02966">
    <property type="entry name" value="TlpA_like_family"/>
    <property type="match status" value="1"/>
</dbReference>
<dbReference type="KEGG" id="wfu:AXE80_04560"/>
<evidence type="ECO:0000313" key="2">
    <source>
        <dbReference type="EMBL" id="ANW95590.1"/>
    </source>
</evidence>
<dbReference type="InterPro" id="IPR050553">
    <property type="entry name" value="Thioredoxin_ResA/DsbE_sf"/>
</dbReference>
<sequence length="162" mass="18621">MKKLSLILISFLFFTCKSPEKKEFSTEVLAAPIITFSGDNITFKNLIDHHLGKTTVIDVWASWCSDCIKGLPKLKTLQKKYPKANYVFISLDKNQTAWKNGINRFSIKGNHYYVEGGWKSIFAKNIDLDWIPRYIVIDENGKVLVYRAIEADDSRVINVLEN</sequence>
<gene>
    <name evidence="2" type="ORF">AXE80_04560</name>
</gene>
<evidence type="ECO:0000259" key="1">
    <source>
        <dbReference type="PROSITE" id="PS51352"/>
    </source>
</evidence>
<proteinExistence type="predicted"/>
<dbReference type="OrthoDB" id="1098640at2"/>
<evidence type="ECO:0000313" key="3">
    <source>
        <dbReference type="Proteomes" id="UP000092967"/>
    </source>
</evidence>